<gene>
    <name evidence="1" type="ORF">ENJ46_00870</name>
</gene>
<evidence type="ECO:0000313" key="1">
    <source>
        <dbReference type="EMBL" id="HFB54448.1"/>
    </source>
</evidence>
<dbReference type="EMBL" id="DRMN01000059">
    <property type="protein sequence ID" value="HFB54448.1"/>
    <property type="molecule type" value="Genomic_DNA"/>
</dbReference>
<dbReference type="Pfam" id="PF13852">
    <property type="entry name" value="DUF4197"/>
    <property type="match status" value="1"/>
</dbReference>
<sequence>MHTLKGYAMTKVTLSQLNRRMALAGLLALPLTACETMDIGALEGIMGSGVLSQADAARGIKAALDNGILSALGIVGRTGGFFNDGQIHIPLPKVLGDVQSVLSKIGAGGILNELEAQLNHGAEKAAPVAKDIFFDAVAGLSIQDAIGIVRGPQNAATTYLQEKTTPRLTNLFSPIMETALDQTGALKLLDQVSGNLRNIPFAPSLGASARTDLIRHGVNYGLDGVFHYVAKEEAAIRANPAKRTSDILRRVFGTV</sequence>
<proteinExistence type="predicted"/>
<reference evidence="1" key="1">
    <citation type="journal article" date="2020" name="mSystems">
        <title>Genome- and Community-Level Interaction Insights into Carbon Utilization and Element Cycling Functions of Hydrothermarchaeota in Hydrothermal Sediment.</title>
        <authorList>
            <person name="Zhou Z."/>
            <person name="Liu Y."/>
            <person name="Xu W."/>
            <person name="Pan J."/>
            <person name="Luo Z.H."/>
            <person name="Li M."/>
        </authorList>
    </citation>
    <scope>NUCLEOTIDE SEQUENCE [LARGE SCALE GENOMIC DNA]</scope>
    <source>
        <strain evidence="1">HyVt-489</strain>
    </source>
</reference>
<name>A0A7C3C4X5_9PROT</name>
<accession>A0A7C3C4X5</accession>
<organism evidence="1">
    <name type="scientific">Hellea balneolensis</name>
    <dbReference type="NCBI Taxonomy" id="287478"/>
    <lineage>
        <taxon>Bacteria</taxon>
        <taxon>Pseudomonadati</taxon>
        <taxon>Pseudomonadota</taxon>
        <taxon>Alphaproteobacteria</taxon>
        <taxon>Maricaulales</taxon>
        <taxon>Robiginitomaculaceae</taxon>
        <taxon>Hellea</taxon>
    </lineage>
</organism>
<dbReference type="InterPro" id="IPR025245">
    <property type="entry name" value="DUF4197"/>
</dbReference>
<dbReference type="Proteomes" id="UP000886042">
    <property type="component" value="Unassembled WGS sequence"/>
</dbReference>
<dbReference type="AlphaFoldDB" id="A0A7C3C4X5"/>
<protein>
    <submittedName>
        <fullName evidence="1">DUF4197 domain-containing protein</fullName>
    </submittedName>
</protein>
<comment type="caution">
    <text evidence="1">The sequence shown here is derived from an EMBL/GenBank/DDBJ whole genome shotgun (WGS) entry which is preliminary data.</text>
</comment>